<accession>A0A517ZI25</accession>
<evidence type="ECO:0000256" key="5">
    <source>
        <dbReference type="ARBA" id="ARBA00022363"/>
    </source>
</evidence>
<dbReference type="Gene3D" id="3.20.20.70">
    <property type="entry name" value="Aldolase class I"/>
    <property type="match status" value="1"/>
</dbReference>
<keyword evidence="8 14" id="KW-0479">Metal-binding</keyword>
<evidence type="ECO:0000256" key="2">
    <source>
        <dbReference type="ARBA" id="ARBA00001933"/>
    </source>
</evidence>
<dbReference type="SUPFAM" id="SSF102114">
    <property type="entry name" value="Radical SAM enzymes"/>
    <property type="match status" value="1"/>
</dbReference>
<keyword evidence="11 14" id="KW-0411">Iron-sulfur</keyword>
<dbReference type="SFLD" id="SFLDF00314">
    <property type="entry name" value="L-lysine_2_3-aminomutase_(yjeK"/>
    <property type="match status" value="1"/>
</dbReference>
<evidence type="ECO:0000256" key="10">
    <source>
        <dbReference type="ARBA" id="ARBA00023004"/>
    </source>
</evidence>
<keyword evidence="18" id="KW-1185">Reference proteome</keyword>
<evidence type="ECO:0000256" key="7">
    <source>
        <dbReference type="ARBA" id="ARBA00022691"/>
    </source>
</evidence>
<keyword evidence="10" id="KW-0408">Iron</keyword>
<reference evidence="17 18" key="1">
    <citation type="submission" date="2019-02" db="EMBL/GenBank/DDBJ databases">
        <title>Deep-cultivation of Planctomycetes and their phenomic and genomic characterization uncovers novel biology.</title>
        <authorList>
            <person name="Wiegand S."/>
            <person name="Jogler M."/>
            <person name="Boedeker C."/>
            <person name="Pinto D."/>
            <person name="Vollmers J."/>
            <person name="Rivas-Marin E."/>
            <person name="Kohn T."/>
            <person name="Peeters S.H."/>
            <person name="Heuer A."/>
            <person name="Rast P."/>
            <person name="Oberbeckmann S."/>
            <person name="Bunk B."/>
            <person name="Jeske O."/>
            <person name="Meyerdierks A."/>
            <person name="Storesund J.E."/>
            <person name="Kallscheuer N."/>
            <person name="Luecker S."/>
            <person name="Lage O.M."/>
            <person name="Pohl T."/>
            <person name="Merkel B.J."/>
            <person name="Hornburger P."/>
            <person name="Mueller R.-W."/>
            <person name="Bruemmer F."/>
            <person name="Labrenz M."/>
            <person name="Spormann A.M."/>
            <person name="Op den Camp H."/>
            <person name="Overmann J."/>
            <person name="Amann R."/>
            <person name="Jetten M.S.M."/>
            <person name="Mascher T."/>
            <person name="Medema M.H."/>
            <person name="Devos D.P."/>
            <person name="Kaster A.-K."/>
            <person name="Ovreas L."/>
            <person name="Rohde M."/>
            <person name="Galperin M.Y."/>
            <person name="Jogler C."/>
        </authorList>
    </citation>
    <scope>NUCLEOTIDE SEQUENCE [LARGE SCALE GENOMIC DNA]</scope>
    <source>
        <strain evidence="17 18">Mal52</strain>
    </source>
</reference>
<dbReference type="SFLD" id="SFLDG01070">
    <property type="entry name" value="PLP-dependent"/>
    <property type="match status" value="1"/>
</dbReference>
<keyword evidence="9 15" id="KW-0663">Pyridoxal phosphate</keyword>
<sequence>MPTPPATTRQTLSLQQDTANWHLALAAAVRDPDELVDLLGLGDDYREPARRAARLFPLLVPRNYLERIEPGNPRDPLLLQVLPLAAEETVVDGFSADAVGDAQAHRSPGLLQKYTGRALLITTGACAVHCRYCFRREFPYGEEPRTMEDWEPAFADIAADSSLHEIILSGGDPLMLTDARLAMFIERLDRIEHLRRLRIHTRLPIVLPQRVTSTLLEMITSTRLTPIVVVHANHAHELQGDCAAALRELVRGGVTVLNQAVLLRGINDTTASQAELCERLVNLGVIPYYLHQLDRVSGAAHFEVPEQTGRGIIAELRKRLPGYAVPQFVREIAGELHKTPL</sequence>
<dbReference type="CDD" id="cd01335">
    <property type="entry name" value="Radical_SAM"/>
    <property type="match status" value="1"/>
</dbReference>
<protein>
    <recommendedName>
        <fullName evidence="5">L-lysine 2,3-aminomutase</fullName>
    </recommendedName>
    <alternativeName>
        <fullName evidence="13">EF-P post-translational modification enzyme B</fullName>
    </alternativeName>
</protein>
<evidence type="ECO:0000256" key="4">
    <source>
        <dbReference type="ARBA" id="ARBA00008703"/>
    </source>
</evidence>
<organism evidence="17 18">
    <name type="scientific">Symmachiella dynata</name>
    <dbReference type="NCBI Taxonomy" id="2527995"/>
    <lineage>
        <taxon>Bacteria</taxon>
        <taxon>Pseudomonadati</taxon>
        <taxon>Planctomycetota</taxon>
        <taxon>Planctomycetia</taxon>
        <taxon>Planctomycetales</taxon>
        <taxon>Planctomycetaceae</taxon>
        <taxon>Symmachiella</taxon>
    </lineage>
</organism>
<name>A0A517ZI25_9PLAN</name>
<feature type="domain" description="Radical SAM core" evidence="16">
    <location>
        <begin position="112"/>
        <end position="324"/>
    </location>
</feature>
<dbReference type="InterPro" id="IPR007197">
    <property type="entry name" value="rSAM"/>
</dbReference>
<dbReference type="InterPro" id="IPR003739">
    <property type="entry name" value="Lys_aminomutase/Glu_NH3_mut"/>
</dbReference>
<evidence type="ECO:0000256" key="12">
    <source>
        <dbReference type="ARBA" id="ARBA00023235"/>
    </source>
</evidence>
<dbReference type="PANTHER" id="PTHR30538">
    <property type="entry name" value="LYSINE 2,3-AMINOMUTASE-RELATED"/>
    <property type="match status" value="1"/>
</dbReference>
<keyword evidence="7" id="KW-0949">S-adenosyl-L-methionine</keyword>
<gene>
    <name evidence="17" type="primary">epmB</name>
    <name evidence="17" type="ORF">Mal52_05830</name>
</gene>
<dbReference type="SFLD" id="SFLDS00029">
    <property type="entry name" value="Radical_SAM"/>
    <property type="match status" value="1"/>
</dbReference>
<comment type="catalytic activity">
    <reaction evidence="1">
        <text>L-lysine = D-beta-lysine</text>
        <dbReference type="Rhea" id="RHEA:44148"/>
        <dbReference type="ChEBI" id="CHEBI:32551"/>
        <dbReference type="ChEBI" id="CHEBI:84138"/>
    </reaction>
</comment>
<dbReference type="InterPro" id="IPR022462">
    <property type="entry name" value="EpmB"/>
</dbReference>
<comment type="cofactor">
    <cofactor evidence="3">
        <name>[4Fe-4S] cluster</name>
        <dbReference type="ChEBI" id="CHEBI:49883"/>
    </cofactor>
</comment>
<dbReference type="AlphaFoldDB" id="A0A517ZI25"/>
<evidence type="ECO:0000256" key="14">
    <source>
        <dbReference type="PIRSR" id="PIRSR004911-1"/>
    </source>
</evidence>
<evidence type="ECO:0000256" key="6">
    <source>
        <dbReference type="ARBA" id="ARBA00022485"/>
    </source>
</evidence>
<dbReference type="PROSITE" id="PS51918">
    <property type="entry name" value="RADICAL_SAM"/>
    <property type="match status" value="1"/>
</dbReference>
<dbReference type="Proteomes" id="UP000319383">
    <property type="component" value="Chromosome"/>
</dbReference>
<feature type="binding site" evidence="14">
    <location>
        <position position="133"/>
    </location>
    <ligand>
        <name>[4Fe-4S] cluster</name>
        <dbReference type="ChEBI" id="CHEBI:49883"/>
        <note>4Fe-4S-S-AdoMet</note>
    </ligand>
</feature>
<feature type="binding site" evidence="14">
    <location>
        <position position="130"/>
    </location>
    <ligand>
        <name>[4Fe-4S] cluster</name>
        <dbReference type="ChEBI" id="CHEBI:49883"/>
        <note>4Fe-4S-S-AdoMet</note>
    </ligand>
</feature>
<dbReference type="NCBIfam" id="TIGR03821">
    <property type="entry name" value="EFP_modif_epmB"/>
    <property type="match status" value="1"/>
</dbReference>
<evidence type="ECO:0000259" key="16">
    <source>
        <dbReference type="PROSITE" id="PS51918"/>
    </source>
</evidence>
<evidence type="ECO:0000256" key="9">
    <source>
        <dbReference type="ARBA" id="ARBA00022898"/>
    </source>
</evidence>
<dbReference type="GO" id="GO:0046872">
    <property type="term" value="F:metal ion binding"/>
    <property type="evidence" value="ECO:0007669"/>
    <property type="project" value="UniProtKB-KW"/>
</dbReference>
<comment type="similarity">
    <text evidence="4">Belongs to the radical SAM superfamily. KamA family.</text>
</comment>
<dbReference type="Pfam" id="PF04055">
    <property type="entry name" value="Radical_SAM"/>
    <property type="match status" value="1"/>
</dbReference>
<dbReference type="NCBIfam" id="TIGR00238">
    <property type="entry name" value="KamA family radical SAM protein"/>
    <property type="match status" value="1"/>
</dbReference>
<dbReference type="PANTHER" id="PTHR30538:SF1">
    <property type="entry name" value="L-LYSINE 2,3-AMINOMUTASE"/>
    <property type="match status" value="1"/>
</dbReference>
<proteinExistence type="inferred from homology"/>
<evidence type="ECO:0000256" key="11">
    <source>
        <dbReference type="ARBA" id="ARBA00023014"/>
    </source>
</evidence>
<keyword evidence="12 17" id="KW-0413">Isomerase</keyword>
<evidence type="ECO:0000256" key="15">
    <source>
        <dbReference type="PIRSR" id="PIRSR603739-50"/>
    </source>
</evidence>
<dbReference type="PIRSF" id="PIRSF004911">
    <property type="entry name" value="DUF160"/>
    <property type="match status" value="1"/>
</dbReference>
<evidence type="ECO:0000256" key="1">
    <source>
        <dbReference type="ARBA" id="ARBA00001352"/>
    </source>
</evidence>
<dbReference type="InterPro" id="IPR058240">
    <property type="entry name" value="rSAM_sf"/>
</dbReference>
<evidence type="ECO:0000313" key="18">
    <source>
        <dbReference type="Proteomes" id="UP000319383"/>
    </source>
</evidence>
<evidence type="ECO:0000256" key="3">
    <source>
        <dbReference type="ARBA" id="ARBA00001966"/>
    </source>
</evidence>
<keyword evidence="6 14" id="KW-0004">4Fe-4S</keyword>
<dbReference type="EMBL" id="CP036276">
    <property type="protein sequence ID" value="QDU42128.1"/>
    <property type="molecule type" value="Genomic_DNA"/>
</dbReference>
<comment type="cofactor">
    <cofactor evidence="2 15">
        <name>pyridoxal 5'-phosphate</name>
        <dbReference type="ChEBI" id="CHEBI:597326"/>
    </cofactor>
</comment>
<evidence type="ECO:0000256" key="8">
    <source>
        <dbReference type="ARBA" id="ARBA00022723"/>
    </source>
</evidence>
<evidence type="ECO:0000256" key="13">
    <source>
        <dbReference type="ARBA" id="ARBA00030756"/>
    </source>
</evidence>
<dbReference type="GO" id="GO:0051539">
    <property type="term" value="F:4 iron, 4 sulfur cluster binding"/>
    <property type="evidence" value="ECO:0007669"/>
    <property type="project" value="UniProtKB-KW"/>
</dbReference>
<dbReference type="InterPro" id="IPR013785">
    <property type="entry name" value="Aldolase_TIM"/>
</dbReference>
<dbReference type="GO" id="GO:0016853">
    <property type="term" value="F:isomerase activity"/>
    <property type="evidence" value="ECO:0007669"/>
    <property type="project" value="UniProtKB-KW"/>
</dbReference>
<dbReference type="KEGG" id="sdyn:Mal52_05830"/>
<evidence type="ECO:0000313" key="17">
    <source>
        <dbReference type="EMBL" id="QDU42128.1"/>
    </source>
</evidence>
<feature type="binding site" evidence="14">
    <location>
        <position position="126"/>
    </location>
    <ligand>
        <name>[4Fe-4S] cluster</name>
        <dbReference type="ChEBI" id="CHEBI:49883"/>
        <note>4Fe-4S-S-AdoMet</note>
    </ligand>
</feature>
<feature type="modified residue" description="N6-(pyridoxal phosphate)lysine" evidence="15">
    <location>
        <position position="338"/>
    </location>
</feature>